<dbReference type="AlphaFoldDB" id="A0A0U3IQV1"/>
<evidence type="ECO:0000256" key="1">
    <source>
        <dbReference type="SAM" id="SignalP"/>
    </source>
</evidence>
<name>A0A0U3IQV1_9GAMM</name>
<evidence type="ECO:0000313" key="2">
    <source>
        <dbReference type="EMBL" id="ALU45692.1"/>
    </source>
</evidence>
<dbReference type="Proteomes" id="UP000069015">
    <property type="component" value="Chromosome 2"/>
</dbReference>
<evidence type="ECO:0000313" key="3">
    <source>
        <dbReference type="Proteomes" id="UP000069015"/>
    </source>
</evidence>
<keyword evidence="1" id="KW-0732">Signal</keyword>
<dbReference type="RefSeq" id="WP_058798552.1">
    <property type="nucleotide sequence ID" value="NZ_CP013612.1"/>
</dbReference>
<accession>A0A0U3IQV1</accession>
<organism evidence="2 3">
    <name type="scientific">Pseudoalteromonas rubra</name>
    <dbReference type="NCBI Taxonomy" id="43658"/>
    <lineage>
        <taxon>Bacteria</taxon>
        <taxon>Pseudomonadati</taxon>
        <taxon>Pseudomonadota</taxon>
        <taxon>Gammaproteobacteria</taxon>
        <taxon>Alteromonadales</taxon>
        <taxon>Pseudoalteromonadaceae</taxon>
        <taxon>Pseudoalteromonas</taxon>
    </lineage>
</organism>
<sequence>MRDRLIAALALMWINTATAHQVKAAMTTVLVDSSNEQIELMHRFYLHDTEHAVEDLFGEDSDLFQNESDRNRFAKYVHNTVELKDETGQAIPLTLYSGSIDGQFFWVIQRAPMPAKLSRLQMRHDALRDIWPTQVNMVNFKTQQTVQTLHFNGNDSWLWVKFAD</sequence>
<dbReference type="Pfam" id="PF20420">
    <property type="entry name" value="DUF6702"/>
    <property type="match status" value="1"/>
</dbReference>
<feature type="chain" id="PRO_5006840105" description="Orphan protein" evidence="1">
    <location>
        <begin position="20"/>
        <end position="164"/>
    </location>
</feature>
<dbReference type="EMBL" id="CP013612">
    <property type="protein sequence ID" value="ALU45692.1"/>
    <property type="molecule type" value="Genomic_DNA"/>
</dbReference>
<proteinExistence type="predicted"/>
<evidence type="ECO:0008006" key="4">
    <source>
        <dbReference type="Google" id="ProtNLM"/>
    </source>
</evidence>
<protein>
    <recommendedName>
        <fullName evidence="4">Orphan protein</fullName>
    </recommendedName>
</protein>
<dbReference type="InterPro" id="IPR046525">
    <property type="entry name" value="DUF6702"/>
</dbReference>
<gene>
    <name evidence="2" type="ORF">AT705_22400</name>
</gene>
<dbReference type="KEGG" id="prr:AT705_22400"/>
<reference evidence="2 3" key="1">
    <citation type="submission" date="2015-12" db="EMBL/GenBank/DDBJ databases">
        <title>Complete genome sequence of Pseudoalteromonas rubra SCSIO 6842, harboring a conjugative plasmid.</title>
        <authorList>
            <person name="Li B."/>
            <person name="Wang X."/>
        </authorList>
    </citation>
    <scope>NUCLEOTIDE SEQUENCE [LARGE SCALE GENOMIC DNA]</scope>
    <source>
        <strain evidence="2 3">SCSIO 6842</strain>
    </source>
</reference>
<feature type="signal peptide" evidence="1">
    <location>
        <begin position="1"/>
        <end position="19"/>
    </location>
</feature>